<dbReference type="EMBL" id="CAJHUB010000771">
    <property type="protein sequence ID" value="CAD7690530.1"/>
    <property type="molecule type" value="Genomic_DNA"/>
</dbReference>
<keyword evidence="2" id="KW-1185">Reference proteome</keyword>
<evidence type="ECO:0000313" key="2">
    <source>
        <dbReference type="Proteomes" id="UP000645828"/>
    </source>
</evidence>
<organism evidence="1 2">
    <name type="scientific">Nyctereutes procyonoides</name>
    <name type="common">Raccoon dog</name>
    <name type="synonym">Canis procyonoides</name>
    <dbReference type="NCBI Taxonomy" id="34880"/>
    <lineage>
        <taxon>Eukaryota</taxon>
        <taxon>Metazoa</taxon>
        <taxon>Chordata</taxon>
        <taxon>Craniata</taxon>
        <taxon>Vertebrata</taxon>
        <taxon>Euteleostomi</taxon>
        <taxon>Mammalia</taxon>
        <taxon>Eutheria</taxon>
        <taxon>Laurasiatheria</taxon>
        <taxon>Carnivora</taxon>
        <taxon>Caniformia</taxon>
        <taxon>Canidae</taxon>
        <taxon>Nyctereutes</taxon>
    </lineage>
</organism>
<accession>A0A811ZPR9</accession>
<comment type="caution">
    <text evidence="1">The sequence shown here is derived from an EMBL/GenBank/DDBJ whole genome shotgun (WGS) entry which is preliminary data.</text>
</comment>
<dbReference type="Proteomes" id="UP000645828">
    <property type="component" value="Unassembled WGS sequence"/>
</dbReference>
<proteinExistence type="predicted"/>
<name>A0A811ZPR9_NYCPR</name>
<sequence>MVYWIWTMTTYLSYIMFPRNPFLSCPCCSQRRTLFQGNWEIDVSSCSSFGVAILPSSVGRQKQLCMLAASAVPTAVLHCGIPGVIKYLGGCCRPLYHGQKCHVLRFGFHWVLVHVSRKLSFDCCLVMKHLLCTGDSENGSLCNFDEGWDDLLPLCGTVSQ</sequence>
<protein>
    <submittedName>
        <fullName evidence="1">(raccoon dog) hypothetical protein</fullName>
    </submittedName>
</protein>
<dbReference type="AlphaFoldDB" id="A0A811ZPR9"/>
<reference evidence="1" key="1">
    <citation type="submission" date="2020-12" db="EMBL/GenBank/DDBJ databases">
        <authorList>
            <consortium name="Molecular Ecology Group"/>
        </authorList>
    </citation>
    <scope>NUCLEOTIDE SEQUENCE</scope>
    <source>
        <strain evidence="1">TBG_1078</strain>
    </source>
</reference>
<evidence type="ECO:0000313" key="1">
    <source>
        <dbReference type="EMBL" id="CAD7690530.1"/>
    </source>
</evidence>
<gene>
    <name evidence="1" type="ORF">NYPRO_LOCUS23324</name>
</gene>